<keyword evidence="3" id="KW-1185">Reference proteome</keyword>
<dbReference type="CDD" id="cd07344">
    <property type="entry name" value="M48_yhfN_like"/>
    <property type="match status" value="1"/>
</dbReference>
<proteinExistence type="predicted"/>
<dbReference type="InterPro" id="IPR002725">
    <property type="entry name" value="YgjP-like_metallopeptidase"/>
</dbReference>
<sequence length="240" mass="28163">MTSVSSSELTIGSLALTLNRKAIKNLHISVLPPDGRIRVSAPEKMTETAIRMAVIKRIPWIKKQKQSFINQPRQSARQMVNGESHYLWGQRYRLEVIEQYGRHRLAVKGVSKLVLKVSPNTSTENRLRVLEDYYRAELKQRIPVLLEKWLPRLGVTLSDWRVQKMKTKWGSCHVENKRILLNLELAKKPPECLEYILVHELVHLLERKHSDRFKAYMDQYLPNWQEVKRLLSQSYLTSVK</sequence>
<dbReference type="Gene3D" id="3.30.2010.10">
    <property type="entry name" value="Metalloproteases ('zincins'), catalytic domain"/>
    <property type="match status" value="1"/>
</dbReference>
<feature type="domain" description="YgjP-like metallopeptidase" evidence="1">
    <location>
        <begin position="30"/>
        <end position="233"/>
    </location>
</feature>
<dbReference type="eggNOG" id="COG1451">
    <property type="taxonomic scope" value="Bacteria"/>
</dbReference>
<evidence type="ECO:0000313" key="2">
    <source>
        <dbReference type="EMBL" id="AEG31315.1"/>
    </source>
</evidence>
<dbReference type="Proteomes" id="UP000009232">
    <property type="component" value="Chromosome"/>
</dbReference>
<protein>
    <recommendedName>
        <fullName evidence="1">YgjP-like metallopeptidase domain-containing protein</fullName>
    </recommendedName>
</protein>
<accession>F6DBS9</accession>
<dbReference type="STRING" id="717773.Thicy_0542"/>
<dbReference type="PANTHER" id="PTHR30399">
    <property type="entry name" value="UNCHARACTERIZED PROTEIN YGJP"/>
    <property type="match status" value="1"/>
</dbReference>
<dbReference type="AlphaFoldDB" id="F6DBS9"/>
<dbReference type="KEGG" id="tcy:Thicy_0542"/>
<name>F6DBS9_THICA</name>
<dbReference type="Pfam" id="PF01863">
    <property type="entry name" value="YgjP-like"/>
    <property type="match status" value="1"/>
</dbReference>
<evidence type="ECO:0000259" key="1">
    <source>
        <dbReference type="Pfam" id="PF01863"/>
    </source>
</evidence>
<reference evidence="2 3" key="1">
    <citation type="submission" date="2011-05" db="EMBL/GenBank/DDBJ databases">
        <title>Complete sequence of Thioalkalimicrobium cyclicum ALM1.</title>
        <authorList>
            <consortium name="US DOE Joint Genome Institute"/>
            <person name="Lucas S."/>
            <person name="Han J."/>
            <person name="Lapidus A."/>
            <person name="Cheng J.-F."/>
            <person name="Goodwin L."/>
            <person name="Pitluck S."/>
            <person name="Peters L."/>
            <person name="Mikhailova N."/>
            <person name="Davenport K."/>
            <person name="Han C."/>
            <person name="Tapia R."/>
            <person name="Land M."/>
            <person name="Hauser L."/>
            <person name="Kyrpides N."/>
            <person name="Ivanova N."/>
            <person name="Pagani I."/>
            <person name="Kappler U."/>
            <person name="Woyke T."/>
        </authorList>
    </citation>
    <scope>NUCLEOTIDE SEQUENCE [LARGE SCALE GENOMIC DNA]</scope>
    <source>
        <strain evidence="3">DSM 14477 / JCM 11371 / ALM1</strain>
    </source>
</reference>
<evidence type="ECO:0000313" key="3">
    <source>
        <dbReference type="Proteomes" id="UP000009232"/>
    </source>
</evidence>
<dbReference type="EMBL" id="CP002776">
    <property type="protein sequence ID" value="AEG31315.1"/>
    <property type="molecule type" value="Genomic_DNA"/>
</dbReference>
<organism evidence="2 3">
    <name type="scientific">Thiomicrospira cyclica (strain DSM 14477 / JCM 11371 / ALM1)</name>
    <name type="common">Thioalkalimicrobium cyclicum</name>
    <dbReference type="NCBI Taxonomy" id="717773"/>
    <lineage>
        <taxon>Bacteria</taxon>
        <taxon>Pseudomonadati</taxon>
        <taxon>Pseudomonadota</taxon>
        <taxon>Gammaproteobacteria</taxon>
        <taxon>Thiotrichales</taxon>
        <taxon>Piscirickettsiaceae</taxon>
        <taxon>Thiomicrospira</taxon>
    </lineage>
</organism>
<dbReference type="HOGENOM" id="CLU_065947_1_0_6"/>
<gene>
    <name evidence="2" type="ordered locus">Thicy_0542</name>
</gene>
<dbReference type="PANTHER" id="PTHR30399:SF1">
    <property type="entry name" value="UTP PYROPHOSPHATASE"/>
    <property type="match status" value="1"/>
</dbReference>
<dbReference type="InterPro" id="IPR053136">
    <property type="entry name" value="UTP_pyrophosphatase-like"/>
</dbReference>